<evidence type="ECO:0000259" key="4">
    <source>
        <dbReference type="Pfam" id="PF25954"/>
    </source>
</evidence>
<dbReference type="PROSITE" id="PS51257">
    <property type="entry name" value="PROKAR_LIPOPROTEIN"/>
    <property type="match status" value="1"/>
</dbReference>
<dbReference type="Pfam" id="PF25954">
    <property type="entry name" value="Beta-barrel_RND_2"/>
    <property type="match status" value="1"/>
</dbReference>
<name>A0A6S6QNI4_9HYPH</name>
<evidence type="ECO:0000259" key="5">
    <source>
        <dbReference type="Pfam" id="PF25967"/>
    </source>
</evidence>
<evidence type="ECO:0000313" key="7">
    <source>
        <dbReference type="Proteomes" id="UP000515317"/>
    </source>
</evidence>
<comment type="similarity">
    <text evidence="1">Belongs to the membrane fusion protein (MFP) (TC 8.A.1) family.</text>
</comment>
<reference evidence="6 7" key="1">
    <citation type="submission" date="2020-08" db="EMBL/GenBank/DDBJ databases">
        <title>Genome sequence of Rhizobiales bacterium strain IZ6.</title>
        <authorList>
            <person name="Nakai R."/>
            <person name="Naganuma T."/>
        </authorList>
    </citation>
    <scope>NUCLEOTIDE SEQUENCE [LARGE SCALE GENOMIC DNA]</scope>
    <source>
        <strain evidence="6 7">IZ6</strain>
    </source>
</reference>
<dbReference type="GO" id="GO:1990281">
    <property type="term" value="C:efflux pump complex"/>
    <property type="evidence" value="ECO:0007669"/>
    <property type="project" value="TreeGrafter"/>
</dbReference>
<dbReference type="InterPro" id="IPR058792">
    <property type="entry name" value="Beta-barrel_RND_2"/>
</dbReference>
<proteinExistence type="inferred from homology"/>
<dbReference type="Gene3D" id="2.40.30.170">
    <property type="match status" value="1"/>
</dbReference>
<dbReference type="EMBL" id="AP023361">
    <property type="protein sequence ID" value="BCJ90976.1"/>
    <property type="molecule type" value="Genomic_DNA"/>
</dbReference>
<evidence type="ECO:0000259" key="3">
    <source>
        <dbReference type="Pfam" id="PF25876"/>
    </source>
</evidence>
<dbReference type="PANTHER" id="PTHR30469:SF38">
    <property type="entry name" value="HLYD FAMILY SECRETION PROTEIN"/>
    <property type="match status" value="1"/>
</dbReference>
<dbReference type="Pfam" id="PF25876">
    <property type="entry name" value="HH_MFP_RND"/>
    <property type="match status" value="1"/>
</dbReference>
<dbReference type="InterPro" id="IPR006143">
    <property type="entry name" value="RND_pump_MFP"/>
</dbReference>
<gene>
    <name evidence="6" type="ORF">IZ6_17110</name>
</gene>
<feature type="domain" description="CusB-like beta-barrel" evidence="4">
    <location>
        <begin position="207"/>
        <end position="278"/>
    </location>
</feature>
<feature type="domain" description="Multidrug resistance protein MdtA-like alpha-helical hairpin" evidence="3">
    <location>
        <begin position="98"/>
        <end position="160"/>
    </location>
</feature>
<keyword evidence="2" id="KW-0732">Signal</keyword>
<dbReference type="SUPFAM" id="SSF111369">
    <property type="entry name" value="HlyD-like secretion proteins"/>
    <property type="match status" value="1"/>
</dbReference>
<evidence type="ECO:0000256" key="1">
    <source>
        <dbReference type="ARBA" id="ARBA00009477"/>
    </source>
</evidence>
<dbReference type="Gene3D" id="1.10.287.470">
    <property type="entry name" value="Helix hairpin bin"/>
    <property type="match status" value="1"/>
</dbReference>
<dbReference type="InterPro" id="IPR058624">
    <property type="entry name" value="MdtA-like_HH"/>
</dbReference>
<protein>
    <submittedName>
        <fullName evidence="6">RND transporter</fullName>
    </submittedName>
</protein>
<dbReference type="NCBIfam" id="TIGR01730">
    <property type="entry name" value="RND_mfp"/>
    <property type="match status" value="1"/>
</dbReference>
<evidence type="ECO:0000256" key="2">
    <source>
        <dbReference type="SAM" id="SignalP"/>
    </source>
</evidence>
<accession>A0A6S6QNI4</accession>
<dbReference type="InterPro" id="IPR058627">
    <property type="entry name" value="MdtA-like_C"/>
</dbReference>
<dbReference type="Gene3D" id="2.40.420.20">
    <property type="match status" value="1"/>
</dbReference>
<dbReference type="Pfam" id="PF25967">
    <property type="entry name" value="RND-MFP_C"/>
    <property type="match status" value="1"/>
</dbReference>
<dbReference type="PANTHER" id="PTHR30469">
    <property type="entry name" value="MULTIDRUG RESISTANCE PROTEIN MDTA"/>
    <property type="match status" value="1"/>
</dbReference>
<dbReference type="AlphaFoldDB" id="A0A6S6QNI4"/>
<organism evidence="6 7">
    <name type="scientific">Terrihabitans soli</name>
    <dbReference type="NCBI Taxonomy" id="708113"/>
    <lineage>
        <taxon>Bacteria</taxon>
        <taxon>Pseudomonadati</taxon>
        <taxon>Pseudomonadota</taxon>
        <taxon>Alphaproteobacteria</taxon>
        <taxon>Hyphomicrobiales</taxon>
        <taxon>Terrihabitans</taxon>
    </lineage>
</organism>
<dbReference type="Gene3D" id="2.40.50.100">
    <property type="match status" value="1"/>
</dbReference>
<feature type="signal peptide" evidence="2">
    <location>
        <begin position="1"/>
        <end position="21"/>
    </location>
</feature>
<evidence type="ECO:0000313" key="6">
    <source>
        <dbReference type="EMBL" id="BCJ90976.1"/>
    </source>
</evidence>
<sequence>MMLRALIAVCGTLILSGCDSAEAPPAAEARPVRVMTVKSGENGRIIALTGTVQAQTEVSLSFRIDGRMVERLVNIGDAVKAGQAIARLDPQNEENAVRSARAQVAAAAGKAAEARGDYDRQQQLLSGGWIAQARYDQAAQVRQTTQSQLDAAHAQLSIAEDHLGFATLYADAEGVVVARGAEPGEVVRAGQMIVQIARTDGRDAVFDVPPQIKDQAPANPVIDVSLTMDPSVKTTGRVREVSPRADRATGTFEVRVGLSEPPAQMRLGATVSGRMQTERDAGIAIPATALTSLNGQPAVWVVDPQGSTTALRPIEIAEFDQARILIASGLEAGEIVVTAGVQALRPGQKVRLLEAGS</sequence>
<dbReference type="GO" id="GO:0015562">
    <property type="term" value="F:efflux transmembrane transporter activity"/>
    <property type="evidence" value="ECO:0007669"/>
    <property type="project" value="TreeGrafter"/>
</dbReference>
<keyword evidence="7" id="KW-1185">Reference proteome</keyword>
<dbReference type="Proteomes" id="UP000515317">
    <property type="component" value="Chromosome"/>
</dbReference>
<dbReference type="KEGG" id="tso:IZ6_17110"/>
<feature type="chain" id="PRO_5028080464" evidence="2">
    <location>
        <begin position="22"/>
        <end position="357"/>
    </location>
</feature>
<feature type="domain" description="Multidrug resistance protein MdtA-like C-terminal permuted SH3" evidence="5">
    <location>
        <begin position="283"/>
        <end position="342"/>
    </location>
</feature>
<dbReference type="RefSeq" id="WP_222874660.1">
    <property type="nucleotide sequence ID" value="NZ_AP023361.1"/>
</dbReference>